<dbReference type="InterPro" id="IPR011009">
    <property type="entry name" value="Kinase-like_dom_sf"/>
</dbReference>
<dbReference type="EMBL" id="LT629750">
    <property type="protein sequence ID" value="SDT45799.1"/>
    <property type="molecule type" value="Genomic_DNA"/>
</dbReference>
<reference evidence="3" key="1">
    <citation type="submission" date="2016-10" db="EMBL/GenBank/DDBJ databases">
        <authorList>
            <person name="Varghese N."/>
            <person name="Submissions S."/>
        </authorList>
    </citation>
    <scope>NUCLEOTIDE SEQUENCE [LARGE SCALE GENOMIC DNA]</scope>
    <source>
        <strain evidence="3">GAS369</strain>
    </source>
</reference>
<protein>
    <submittedName>
        <fullName evidence="2">Phosphotransferase enzyme family protein</fullName>
    </submittedName>
</protein>
<dbReference type="Gene3D" id="3.90.1200.10">
    <property type="match status" value="1"/>
</dbReference>
<organism evidence="2 3">
    <name type="scientific">Bradyrhizobium canariense</name>
    <dbReference type="NCBI Taxonomy" id="255045"/>
    <lineage>
        <taxon>Bacteria</taxon>
        <taxon>Pseudomonadati</taxon>
        <taxon>Pseudomonadota</taxon>
        <taxon>Alphaproteobacteria</taxon>
        <taxon>Hyphomicrobiales</taxon>
        <taxon>Nitrobacteraceae</taxon>
        <taxon>Bradyrhizobium</taxon>
    </lineage>
</organism>
<dbReference type="GO" id="GO:0016740">
    <property type="term" value="F:transferase activity"/>
    <property type="evidence" value="ECO:0007669"/>
    <property type="project" value="UniProtKB-KW"/>
</dbReference>
<proteinExistence type="predicted"/>
<evidence type="ECO:0000313" key="3">
    <source>
        <dbReference type="Proteomes" id="UP000243904"/>
    </source>
</evidence>
<dbReference type="RefSeq" id="WP_146689991.1">
    <property type="nucleotide sequence ID" value="NZ_LT629750.1"/>
</dbReference>
<feature type="domain" description="Aminoglycoside phosphotransferase" evidence="1">
    <location>
        <begin position="66"/>
        <end position="256"/>
    </location>
</feature>
<accession>A0A1H2AIV6</accession>
<name>A0A1H2AIV6_9BRAD</name>
<keyword evidence="3" id="KW-1185">Reference proteome</keyword>
<dbReference type="Proteomes" id="UP000243904">
    <property type="component" value="Chromosome I"/>
</dbReference>
<gene>
    <name evidence="2" type="ORF">SAMN05444158_6194</name>
</gene>
<dbReference type="SUPFAM" id="SSF56112">
    <property type="entry name" value="Protein kinase-like (PK-like)"/>
    <property type="match status" value="1"/>
</dbReference>
<dbReference type="InterPro" id="IPR002575">
    <property type="entry name" value="Aminoglycoside_PTrfase"/>
</dbReference>
<evidence type="ECO:0000259" key="1">
    <source>
        <dbReference type="Pfam" id="PF01636"/>
    </source>
</evidence>
<keyword evidence="2" id="KW-0808">Transferase</keyword>
<evidence type="ECO:0000313" key="2">
    <source>
        <dbReference type="EMBL" id="SDT45799.1"/>
    </source>
</evidence>
<sequence length="318" mass="34846">MSQSGAVVTTIRDRIGSLPGWGAGDIVIEPAIPILASPSWRGVDGFPWRAINKSNGESIFVKVMDRDAELYIDVPCAFQAAQRASDLGIGPKVVLADIQAGILIMEDLNHGWRVGTLERMLEPKIVDAVMAARRLFQAGKPLSKRKGVFDEIEHFYVAATSAKAQIPTDTEWLVAELRFAAAAFGGLDTTPVPIHGDGNVSNILISDAGEVRLIDWDRATTADPLEDIGSFLVEAFDQEPEARDAFARNAGAFDEAAFNRARIYGVADDLRWGLIGALLAAKSARNTLEFYKFASWRFLRCRMAVREPRFGEALRRIA</sequence>
<dbReference type="AlphaFoldDB" id="A0A1H2AIV6"/>
<dbReference type="Pfam" id="PF01636">
    <property type="entry name" value="APH"/>
    <property type="match status" value="1"/>
</dbReference>